<dbReference type="Gene3D" id="3.40.50.1400">
    <property type="match status" value="2"/>
</dbReference>
<keyword evidence="4" id="KW-1185">Reference proteome</keyword>
<organism evidence="3 4">
    <name type="scientific">Microlunatus endophyticus</name>
    <dbReference type="NCBI Taxonomy" id="1716077"/>
    <lineage>
        <taxon>Bacteria</taxon>
        <taxon>Bacillati</taxon>
        <taxon>Actinomycetota</taxon>
        <taxon>Actinomycetes</taxon>
        <taxon>Propionibacteriales</taxon>
        <taxon>Propionibacteriaceae</taxon>
        <taxon>Microlunatus</taxon>
    </lineage>
</organism>
<dbReference type="Proteomes" id="UP000613840">
    <property type="component" value="Unassembled WGS sequence"/>
</dbReference>
<dbReference type="InterPro" id="IPR002762">
    <property type="entry name" value="CbiX-like"/>
</dbReference>
<comment type="caution">
    <text evidence="3">The sequence shown here is derived from an EMBL/GenBank/DDBJ whole genome shotgun (WGS) entry which is preliminary data.</text>
</comment>
<dbReference type="SUPFAM" id="SSF53800">
    <property type="entry name" value="Chelatase"/>
    <property type="match status" value="1"/>
</dbReference>
<dbReference type="GO" id="GO:0016829">
    <property type="term" value="F:lyase activity"/>
    <property type="evidence" value="ECO:0007669"/>
    <property type="project" value="UniProtKB-KW"/>
</dbReference>
<proteinExistence type="predicted"/>
<sequence length="236" mass="24122">MSPTGSRERGPVVLLAHGSRHSLGTASVERLRAAVDASWPAPVRAAYLDLNEPDLTAVACAIRASGHRRATVVPLLFTPAFHARTDAPATVAAARSASGVDLVLTDILGTPDALIPILGLAASDARIPVTGTLVLAAVGSSRPEANAAVVDLADRLTAVRQGPVEVGFATCEPRATDLLARPGVAGVLALFVGHGLLLDKIRAAAAEQGLQVSAPLEDLLAPLVVARAATVPDDHH</sequence>
<evidence type="ECO:0008006" key="5">
    <source>
        <dbReference type="Google" id="ProtNLM"/>
    </source>
</evidence>
<keyword evidence="2" id="KW-0456">Lyase</keyword>
<evidence type="ECO:0000256" key="2">
    <source>
        <dbReference type="ARBA" id="ARBA00023239"/>
    </source>
</evidence>
<reference evidence="3" key="2">
    <citation type="submission" date="2020-09" db="EMBL/GenBank/DDBJ databases">
        <authorList>
            <person name="Sun Q."/>
            <person name="Zhou Y."/>
        </authorList>
    </citation>
    <scope>NUCLEOTIDE SEQUENCE</scope>
    <source>
        <strain evidence="3">CGMCC 4.7306</strain>
    </source>
</reference>
<dbReference type="RefSeq" id="WP_188897059.1">
    <property type="nucleotide sequence ID" value="NZ_BMMZ01000012.1"/>
</dbReference>
<protein>
    <recommendedName>
        <fullName evidence="5">Sirohydrochlorin ferrochelatase</fullName>
    </recommendedName>
</protein>
<name>A0A917SFI0_9ACTN</name>
<evidence type="ECO:0000256" key="1">
    <source>
        <dbReference type="ARBA" id="ARBA00022723"/>
    </source>
</evidence>
<keyword evidence="1" id="KW-0479">Metal-binding</keyword>
<gene>
    <name evidence="3" type="ORF">GCM10011575_38980</name>
</gene>
<dbReference type="InterPro" id="IPR050963">
    <property type="entry name" value="Sirohydro_Cobaltochel/CbiX"/>
</dbReference>
<dbReference type="PANTHER" id="PTHR33542">
    <property type="entry name" value="SIROHYDROCHLORIN FERROCHELATASE, CHLOROPLASTIC"/>
    <property type="match status" value="1"/>
</dbReference>
<evidence type="ECO:0000313" key="3">
    <source>
        <dbReference type="EMBL" id="GGL76962.1"/>
    </source>
</evidence>
<evidence type="ECO:0000313" key="4">
    <source>
        <dbReference type="Proteomes" id="UP000613840"/>
    </source>
</evidence>
<dbReference type="GO" id="GO:0046872">
    <property type="term" value="F:metal ion binding"/>
    <property type="evidence" value="ECO:0007669"/>
    <property type="project" value="UniProtKB-KW"/>
</dbReference>
<dbReference type="Pfam" id="PF01903">
    <property type="entry name" value="CbiX"/>
    <property type="match status" value="1"/>
</dbReference>
<accession>A0A917SFI0</accession>
<reference evidence="3" key="1">
    <citation type="journal article" date="2014" name="Int. J. Syst. Evol. Microbiol.">
        <title>Complete genome sequence of Corynebacterium casei LMG S-19264T (=DSM 44701T), isolated from a smear-ripened cheese.</title>
        <authorList>
            <consortium name="US DOE Joint Genome Institute (JGI-PGF)"/>
            <person name="Walter F."/>
            <person name="Albersmeier A."/>
            <person name="Kalinowski J."/>
            <person name="Ruckert C."/>
        </authorList>
    </citation>
    <scope>NUCLEOTIDE SEQUENCE</scope>
    <source>
        <strain evidence="3">CGMCC 4.7306</strain>
    </source>
</reference>
<dbReference type="PANTHER" id="PTHR33542:SF5">
    <property type="entry name" value="FERROCHELATASE CHE1"/>
    <property type="match status" value="1"/>
</dbReference>
<dbReference type="EMBL" id="BMMZ01000012">
    <property type="protein sequence ID" value="GGL76962.1"/>
    <property type="molecule type" value="Genomic_DNA"/>
</dbReference>
<dbReference type="AlphaFoldDB" id="A0A917SFI0"/>
<dbReference type="CDD" id="cd03416">
    <property type="entry name" value="CbiX_SirB_N"/>
    <property type="match status" value="1"/>
</dbReference>